<reference evidence="8 9" key="1">
    <citation type="submission" date="2025-04" db="UniProtKB">
        <authorList>
            <consortium name="RefSeq"/>
        </authorList>
    </citation>
    <scope>IDENTIFICATION</scope>
</reference>
<sequence>MAELHIIGQISSAKNFEQPHLFCKWSFHTGGGWKLISGNIEGQTQECCDSYTESPVFDHPLDLHYTTQTLQGSPKLLLQIFCRDNHSRILFVAYGVSTIPLTPGFHSIECYTWKPIGDWQDRLRDKFLDDITMPSCLDESQCNNTTNLDNNIKSTTEETNLPSTKSTSGVTKVTSTEFSNSKGVTVTTISPQNVSTTTASNTNLTNANNSLLTNLEMMKFNVHKTHVELCECDMTTFSCDINCCCDVDCKESQVAVFSRCTDHRTKIYDSRYCYENNFVQYNNTGYILERLANNLFCIVYDNLPPTYSASITLDVQTHKALKDVIDGLDTSQFKWQSQKVRMAPEFNNTHPYRHGDILWKVDDGFIKQLEVLQSGFTSLCSFKKTLRYLEDWNSACMQTDLTNNNVYLFPKSFHKFTVIASPLLFNESYIISQNQSCPKNVCLALENRYCMGSWDACNNTEILTGYCANGACINIVTHVRYVIIHNGTLGIQRIRADLQLGNVSEKFYQHYEISYEWVNLNKNKSFKLSGNPGYLIGKPIVIGTLITNKTNDIDTKYVLANRKNHFLTMPIGQRNGECDPSNRYLVGFGEDVKLKCSVTLTTNNFTKESCIELQNRTLETMLESTMYNITQVDQYNMFVSKLGYIHENGTSSWAQILLDRVPHNVITGQVVNDRIQCSGLVTSLRADILHALLPKQRIMNNHKILGISFTFSEEVDLSWSKCAGNNCMDTLVIDIVTYIAFHDASKPLKYYFAGGPNFDITLPYDFFYPFMSGTANINSPYPVSIFLITSMIINSMYP</sequence>
<organism evidence="7 9">
    <name type="scientific">Cephus cinctus</name>
    <name type="common">Wheat stem sawfly</name>
    <dbReference type="NCBI Taxonomy" id="211228"/>
    <lineage>
        <taxon>Eukaryota</taxon>
        <taxon>Metazoa</taxon>
        <taxon>Ecdysozoa</taxon>
        <taxon>Arthropoda</taxon>
        <taxon>Hexapoda</taxon>
        <taxon>Insecta</taxon>
        <taxon>Pterygota</taxon>
        <taxon>Neoptera</taxon>
        <taxon>Endopterygota</taxon>
        <taxon>Hymenoptera</taxon>
        <taxon>Cephoidea</taxon>
        <taxon>Cephidae</taxon>
        <taxon>Cephus</taxon>
    </lineage>
</organism>
<keyword evidence="5" id="KW-0966">Cell projection</keyword>
<dbReference type="InterPro" id="IPR057724">
    <property type="entry name" value="TCTN1-3_N"/>
</dbReference>
<evidence type="ECO:0000256" key="2">
    <source>
        <dbReference type="ARBA" id="ARBA00022490"/>
    </source>
</evidence>
<dbReference type="AlphaFoldDB" id="A0AAJ7RM10"/>
<dbReference type="PANTHER" id="PTHR14611:SF2">
    <property type="entry name" value="TECTONIC"/>
    <property type="match status" value="1"/>
</dbReference>
<dbReference type="RefSeq" id="XP_024942932.1">
    <property type="nucleotide sequence ID" value="XM_025087164.1"/>
</dbReference>
<proteinExistence type="predicted"/>
<dbReference type="PANTHER" id="PTHR14611">
    <property type="entry name" value="TECTONIC FAMILY MEMBER"/>
    <property type="match status" value="1"/>
</dbReference>
<keyword evidence="2" id="KW-0963">Cytoplasm</keyword>
<dbReference type="PROSITE" id="PS51381">
    <property type="entry name" value="C2_B9"/>
    <property type="match status" value="1"/>
</dbReference>
<dbReference type="Pfam" id="PF25752">
    <property type="entry name" value="DUF1619_N"/>
    <property type="match status" value="1"/>
</dbReference>
<gene>
    <name evidence="8 9" type="primary">LOC107269766</name>
</gene>
<dbReference type="Pfam" id="PF07162">
    <property type="entry name" value="B9-C2"/>
    <property type="match status" value="1"/>
</dbReference>
<dbReference type="InterPro" id="IPR010796">
    <property type="entry name" value="C2_B9-type_dom"/>
</dbReference>
<dbReference type="KEGG" id="ccin:107269766"/>
<accession>A0AAJ7RM10</accession>
<dbReference type="InterPro" id="IPR040354">
    <property type="entry name" value="TCTN1-3"/>
</dbReference>
<feature type="domain" description="Tectonic-1-3 N-terminal" evidence="6">
    <location>
        <begin position="201"/>
        <end position="307"/>
    </location>
</feature>
<comment type="subcellular location">
    <subcellularLocation>
        <location evidence="1">Cytoplasm</location>
        <location evidence="1">Cytoskeleton</location>
        <location evidence="1">Cilium basal body</location>
    </subcellularLocation>
</comment>
<evidence type="ECO:0000256" key="4">
    <source>
        <dbReference type="ARBA" id="ARBA00023212"/>
    </source>
</evidence>
<evidence type="ECO:0000313" key="7">
    <source>
        <dbReference type="Proteomes" id="UP000694920"/>
    </source>
</evidence>
<dbReference type="Proteomes" id="UP000694920">
    <property type="component" value="Unplaced"/>
</dbReference>
<evidence type="ECO:0000256" key="5">
    <source>
        <dbReference type="ARBA" id="ARBA00023273"/>
    </source>
</evidence>
<protein>
    <submittedName>
        <fullName evidence="8 9">Tectonic-3</fullName>
    </submittedName>
</protein>
<evidence type="ECO:0000259" key="6">
    <source>
        <dbReference type="Pfam" id="PF25752"/>
    </source>
</evidence>
<keyword evidence="4" id="KW-0206">Cytoskeleton</keyword>
<dbReference type="GeneID" id="107269766"/>
<evidence type="ECO:0000313" key="9">
    <source>
        <dbReference type="RefSeq" id="XP_024942932.1"/>
    </source>
</evidence>
<name>A0AAJ7RM10_CEPCN</name>
<dbReference type="RefSeq" id="XP_024942931.1">
    <property type="nucleotide sequence ID" value="XM_025087163.1"/>
</dbReference>
<evidence type="ECO:0000256" key="1">
    <source>
        <dbReference type="ARBA" id="ARBA00004120"/>
    </source>
</evidence>
<dbReference type="GO" id="GO:0060271">
    <property type="term" value="P:cilium assembly"/>
    <property type="evidence" value="ECO:0007669"/>
    <property type="project" value="TreeGrafter"/>
</dbReference>
<keyword evidence="7" id="KW-1185">Reference proteome</keyword>
<dbReference type="GO" id="GO:0035869">
    <property type="term" value="C:ciliary transition zone"/>
    <property type="evidence" value="ECO:0007669"/>
    <property type="project" value="TreeGrafter"/>
</dbReference>
<keyword evidence="3" id="KW-0970">Cilium biogenesis/degradation</keyword>
<evidence type="ECO:0000256" key="3">
    <source>
        <dbReference type="ARBA" id="ARBA00022794"/>
    </source>
</evidence>
<evidence type="ECO:0000313" key="8">
    <source>
        <dbReference type="RefSeq" id="XP_024942931.1"/>
    </source>
</evidence>